<dbReference type="GO" id="GO:0016491">
    <property type="term" value="F:oxidoreductase activity"/>
    <property type="evidence" value="ECO:0007669"/>
    <property type="project" value="UniProtKB-KW"/>
</dbReference>
<dbReference type="EMBL" id="NFHB01000008">
    <property type="protein sequence ID" value="OUN02349.1"/>
    <property type="molecule type" value="Genomic_DNA"/>
</dbReference>
<dbReference type="Proteomes" id="UP000195772">
    <property type="component" value="Unassembled WGS sequence"/>
</dbReference>
<feature type="compositionally biased region" description="Basic and acidic residues" evidence="4">
    <location>
        <begin position="342"/>
        <end position="364"/>
    </location>
</feature>
<dbReference type="eggNOG" id="COG1995">
    <property type="taxonomic scope" value="Bacteria"/>
</dbReference>
<evidence type="ECO:0000256" key="2">
    <source>
        <dbReference type="ARBA" id="ARBA00023002"/>
    </source>
</evidence>
<dbReference type="AlphaFoldDB" id="A0A1Y3QY75"/>
<dbReference type="Gene3D" id="3.40.718.10">
    <property type="entry name" value="Isopropylmalate Dehydrogenase"/>
    <property type="match status" value="1"/>
</dbReference>
<keyword evidence="1" id="KW-0479">Metal-binding</keyword>
<accession>A0A1Y3QY75</accession>
<feature type="region of interest" description="Disordered" evidence="4">
    <location>
        <begin position="341"/>
        <end position="364"/>
    </location>
</feature>
<evidence type="ECO:0000256" key="3">
    <source>
        <dbReference type="ARBA" id="ARBA00023027"/>
    </source>
</evidence>
<comment type="caution">
    <text evidence="5">The sequence shown here is derived from an EMBL/GenBank/DDBJ whole genome shotgun (WGS) entry which is preliminary data.</text>
</comment>
<proteinExistence type="predicted"/>
<reference evidence="6" key="1">
    <citation type="submission" date="2017-04" db="EMBL/GenBank/DDBJ databases">
        <title>Function of individual gut microbiota members based on whole genome sequencing of pure cultures obtained from chicken caecum.</title>
        <authorList>
            <person name="Medvecky M."/>
            <person name="Cejkova D."/>
            <person name="Polansky O."/>
            <person name="Karasova D."/>
            <person name="Kubasova T."/>
            <person name="Cizek A."/>
            <person name="Rychlik I."/>
        </authorList>
    </citation>
    <scope>NUCLEOTIDE SEQUENCE [LARGE SCALE GENOMIC DNA]</scope>
    <source>
        <strain evidence="6">An90</strain>
    </source>
</reference>
<dbReference type="NCBIfam" id="TIGR00557">
    <property type="entry name" value="pdxA"/>
    <property type="match status" value="1"/>
</dbReference>
<evidence type="ECO:0000256" key="4">
    <source>
        <dbReference type="SAM" id="MobiDB-lite"/>
    </source>
</evidence>
<keyword evidence="2" id="KW-0560">Oxidoreductase</keyword>
<dbReference type="GO" id="GO:0046872">
    <property type="term" value="F:metal ion binding"/>
    <property type="evidence" value="ECO:0007669"/>
    <property type="project" value="UniProtKB-KW"/>
</dbReference>
<dbReference type="OrthoDB" id="9801783at2"/>
<dbReference type="SUPFAM" id="SSF53659">
    <property type="entry name" value="Isocitrate/Isopropylmalate dehydrogenase-like"/>
    <property type="match status" value="1"/>
</dbReference>
<sequence length="364" mass="39356">MSEYKLKIGITQGDPNGIGWEVILKALSDPRMTELFTPVVYGSPAAAAYYRNTLGDTEPVAFNTVPAARDARRGKANLVVCGEAGQPEPGKASPQAGRAAVEALRTATQDLKEGTLDAIVTAPFNKESVQGEDFSYTGHTEFFGAELGGEPMMILCSDVLRVGLVTKHIPVSEISRSISREKIVHDLHTLRRSLIEDFGIVEPRIAVMALNPHAGDGGLLGHEEQEIIRPAIVEAFRQGVLAFGPFAADGLFAGGGYAKYDGILAMYHDQGLAPFKTLSPDGVNFTAGLAKVRTSPDHGTAYDIAGQDKADAQSMRSAIYAAIDIVEHRRAWTEWSRNPLQRAEREKGGRDISVKDLPQTERED</sequence>
<name>A0A1Y3QY75_9BACT</name>
<gene>
    <name evidence="5" type="ORF">B5G41_11780</name>
</gene>
<evidence type="ECO:0000256" key="1">
    <source>
        <dbReference type="ARBA" id="ARBA00022723"/>
    </source>
</evidence>
<evidence type="ECO:0000313" key="5">
    <source>
        <dbReference type="EMBL" id="OUN02349.1"/>
    </source>
</evidence>
<evidence type="ECO:0000313" key="6">
    <source>
        <dbReference type="Proteomes" id="UP000195772"/>
    </source>
</evidence>
<dbReference type="GO" id="GO:0051287">
    <property type="term" value="F:NAD binding"/>
    <property type="evidence" value="ECO:0007669"/>
    <property type="project" value="InterPro"/>
</dbReference>
<organism evidence="5 6">
    <name type="scientific">Alistipes onderdonkii</name>
    <dbReference type="NCBI Taxonomy" id="328813"/>
    <lineage>
        <taxon>Bacteria</taxon>
        <taxon>Pseudomonadati</taxon>
        <taxon>Bacteroidota</taxon>
        <taxon>Bacteroidia</taxon>
        <taxon>Bacteroidales</taxon>
        <taxon>Rikenellaceae</taxon>
        <taxon>Alistipes</taxon>
    </lineage>
</organism>
<dbReference type="PANTHER" id="PTHR30004">
    <property type="entry name" value="4-HYDROXYTHREONINE-4-PHOSPHATE DEHYDROGENASE"/>
    <property type="match status" value="1"/>
</dbReference>
<protein>
    <submittedName>
        <fullName evidence="5">4-hydroxythreonine-4-phosphate dehydrogenase PdxA</fullName>
    </submittedName>
</protein>
<dbReference type="RefSeq" id="WP_087403105.1">
    <property type="nucleotide sequence ID" value="NZ_NFHB01000008.1"/>
</dbReference>
<dbReference type="Pfam" id="PF04166">
    <property type="entry name" value="PdxA"/>
    <property type="match status" value="1"/>
</dbReference>
<dbReference type="InterPro" id="IPR005255">
    <property type="entry name" value="PdxA_fam"/>
</dbReference>
<keyword evidence="3" id="KW-0520">NAD</keyword>
<dbReference type="PANTHER" id="PTHR30004:SF6">
    <property type="entry name" value="D-THREONATE 4-PHOSPHATE DEHYDROGENASE"/>
    <property type="match status" value="1"/>
</dbReference>